<protein>
    <submittedName>
        <fullName evidence="1">Uncharacterized protein</fullName>
    </submittedName>
</protein>
<dbReference type="KEGG" id="gfo:GFO_1149"/>
<dbReference type="EMBL" id="CU207366">
    <property type="protein sequence ID" value="CAL66123.1"/>
    <property type="molecule type" value="Genomic_DNA"/>
</dbReference>
<dbReference type="Proteomes" id="UP000000755">
    <property type="component" value="Chromosome"/>
</dbReference>
<sequence length="69" mass="7831">MTHTPIKFGAKKICVSTVYPNFVLGSSFQDKHTIKNKELQELEVLLDFAGTAYDVARVVYLFLLKLLVK</sequence>
<reference evidence="1 2" key="1">
    <citation type="journal article" date="2006" name="Environ. Microbiol.">
        <title>Whole genome analysis of the marine Bacteroidetes'Gramella forsetii' reveals adaptations to degradation of polymeric organic matter.</title>
        <authorList>
            <person name="Bauer M."/>
            <person name="Kube M."/>
            <person name="Teeling H."/>
            <person name="Richter M."/>
            <person name="Lombardot T."/>
            <person name="Allers E."/>
            <person name="Wuerdemann C.A."/>
            <person name="Quast C."/>
            <person name="Kuhl H."/>
            <person name="Knaust F."/>
            <person name="Woebken D."/>
            <person name="Bischof K."/>
            <person name="Mussmann M."/>
            <person name="Choudhuri J.V."/>
            <person name="Meyer F."/>
            <person name="Reinhardt R."/>
            <person name="Amann R.I."/>
            <person name="Gloeckner F.O."/>
        </authorList>
    </citation>
    <scope>NUCLEOTIDE SEQUENCE [LARGE SCALE GENOMIC DNA]</scope>
    <source>
        <strain evidence="1 2">KT0803</strain>
    </source>
</reference>
<dbReference type="HOGENOM" id="CLU_2770108_0_0_10"/>
<evidence type="ECO:0000313" key="2">
    <source>
        <dbReference type="Proteomes" id="UP000000755"/>
    </source>
</evidence>
<dbReference type="STRING" id="411154.GFO_1149"/>
<accession>A0M0H8</accession>
<evidence type="ECO:0000313" key="1">
    <source>
        <dbReference type="EMBL" id="CAL66123.1"/>
    </source>
</evidence>
<gene>
    <name evidence="1" type="ordered locus">GFO_1149</name>
</gene>
<dbReference type="AlphaFoldDB" id="A0M0H8"/>
<proteinExistence type="predicted"/>
<name>A0M0H8_CHRFK</name>
<organism evidence="1 2">
    <name type="scientific">Christiangramia forsetii (strain DSM 17595 / CGMCC 1.15422 / KT0803)</name>
    <name type="common">Gramella forsetii</name>
    <dbReference type="NCBI Taxonomy" id="411154"/>
    <lineage>
        <taxon>Bacteria</taxon>
        <taxon>Pseudomonadati</taxon>
        <taxon>Bacteroidota</taxon>
        <taxon>Flavobacteriia</taxon>
        <taxon>Flavobacteriales</taxon>
        <taxon>Flavobacteriaceae</taxon>
        <taxon>Christiangramia</taxon>
    </lineage>
</organism>